<accession>A0ABY1KTA5</accession>
<evidence type="ECO:0000259" key="6">
    <source>
        <dbReference type="Pfam" id="PF01416"/>
    </source>
</evidence>
<dbReference type="Gene3D" id="3.30.70.660">
    <property type="entry name" value="Pseudouridine synthase I, catalytic domain, C-terminal subdomain"/>
    <property type="match status" value="1"/>
</dbReference>
<keyword evidence="8" id="KW-1185">Reference proteome</keyword>
<dbReference type="EMBL" id="FTOB01000003">
    <property type="protein sequence ID" value="SIS74579.1"/>
    <property type="molecule type" value="Genomic_DNA"/>
</dbReference>
<comment type="caution">
    <text evidence="4">Lacks conserved residue(s) required for the propagation of feature annotation.</text>
</comment>
<dbReference type="Pfam" id="PF01416">
    <property type="entry name" value="PseudoU_synth_1"/>
    <property type="match status" value="1"/>
</dbReference>
<comment type="catalytic activity">
    <reaction evidence="4 5">
        <text>uridine(38/39/40) in tRNA = pseudouridine(38/39/40) in tRNA</text>
        <dbReference type="Rhea" id="RHEA:22376"/>
        <dbReference type="Rhea" id="RHEA-COMP:10085"/>
        <dbReference type="Rhea" id="RHEA-COMP:10087"/>
        <dbReference type="ChEBI" id="CHEBI:65314"/>
        <dbReference type="ChEBI" id="CHEBI:65315"/>
        <dbReference type="EC" id="5.4.99.12"/>
    </reaction>
</comment>
<evidence type="ECO:0000256" key="2">
    <source>
        <dbReference type="ARBA" id="ARBA00022694"/>
    </source>
</evidence>
<name>A0ABY1KTA5_9FLAO</name>
<dbReference type="HAMAP" id="MF_00171">
    <property type="entry name" value="TruA"/>
    <property type="match status" value="1"/>
</dbReference>
<reference evidence="7 8" key="1">
    <citation type="submission" date="2017-01" db="EMBL/GenBank/DDBJ databases">
        <authorList>
            <person name="Varghese N."/>
            <person name="Submissions S."/>
        </authorList>
    </citation>
    <scope>NUCLEOTIDE SEQUENCE [LARGE SCALE GENOMIC DNA]</scope>
    <source>
        <strain evidence="7 8">DSM 2061</strain>
    </source>
</reference>
<keyword evidence="2 4" id="KW-0819">tRNA processing</keyword>
<dbReference type="InterPro" id="IPR020097">
    <property type="entry name" value="PsdUridine_synth_TruA_a/b_dom"/>
</dbReference>
<comment type="function">
    <text evidence="4">Formation of pseudouridine at positions 38, 39 and 40 in the anticodon stem and loop of transfer RNAs.</text>
</comment>
<comment type="subunit">
    <text evidence="4">Homodimer.</text>
</comment>
<dbReference type="PANTHER" id="PTHR11142:SF0">
    <property type="entry name" value="TRNA PSEUDOURIDINE SYNTHASE-LIKE 1"/>
    <property type="match status" value="1"/>
</dbReference>
<dbReference type="Proteomes" id="UP000185728">
    <property type="component" value="Unassembled WGS sequence"/>
</dbReference>
<comment type="caution">
    <text evidence="7">The sequence shown here is derived from an EMBL/GenBank/DDBJ whole genome shotgun (WGS) entry which is preliminary data.</text>
</comment>
<evidence type="ECO:0000256" key="4">
    <source>
        <dbReference type="HAMAP-Rule" id="MF_00171"/>
    </source>
</evidence>
<proteinExistence type="inferred from homology"/>
<feature type="domain" description="Pseudouridine synthase I TruA alpha/beta" evidence="6">
    <location>
        <begin position="157"/>
        <end position="267"/>
    </location>
</feature>
<evidence type="ECO:0000313" key="8">
    <source>
        <dbReference type="Proteomes" id="UP000185728"/>
    </source>
</evidence>
<sequence>MALKRKFMQKQRYCYLLRIQYLGFRYSGWQKQPRQKTIEGMLGKTLKFVLADRSFKILGAGRTDAKVSALNMAFELFVDDQALENLNDFLNFFNENLPPDIRALSIKEVDKVFNIIQDAKQKEYIYLFSHGEKNHPFCAPFLANILQPLDIDVMIKAAKLFEGSHDFKTYTARLQEGTTTFRTINSCELKPNEVLKANFFPKESYALHVKGEGFMRYQIRMIMGALIQLGKGELSMADLQDSLRAETTMKLTYVAPGSGLLLHELHFSDQKN</sequence>
<feature type="active site" description="Nucleophile" evidence="4">
    <location>
        <position position="64"/>
    </location>
</feature>
<feature type="binding site" evidence="4">
    <location>
        <position position="124"/>
    </location>
    <ligand>
        <name>substrate</name>
    </ligand>
</feature>
<organism evidence="7 8">
    <name type="scientific">Zobellia uliginosa</name>
    <dbReference type="NCBI Taxonomy" id="143224"/>
    <lineage>
        <taxon>Bacteria</taxon>
        <taxon>Pseudomonadati</taxon>
        <taxon>Bacteroidota</taxon>
        <taxon>Flavobacteriia</taxon>
        <taxon>Flavobacteriales</taxon>
        <taxon>Flavobacteriaceae</taxon>
        <taxon>Zobellia</taxon>
    </lineage>
</organism>
<dbReference type="InterPro" id="IPR020094">
    <property type="entry name" value="TruA/RsuA/RluB/E/F_N"/>
</dbReference>
<evidence type="ECO:0000256" key="3">
    <source>
        <dbReference type="ARBA" id="ARBA00023235"/>
    </source>
</evidence>
<evidence type="ECO:0000313" key="7">
    <source>
        <dbReference type="EMBL" id="SIS74579.1"/>
    </source>
</evidence>
<protein>
    <recommendedName>
        <fullName evidence="4">tRNA pseudouridine synthase A</fullName>
        <ecNumber evidence="4">5.4.99.12</ecNumber>
    </recommendedName>
    <alternativeName>
        <fullName evidence="4">tRNA pseudouridine(38-40) synthase</fullName>
    </alternativeName>
    <alternativeName>
        <fullName evidence="4">tRNA pseudouridylate synthase I</fullName>
    </alternativeName>
    <alternativeName>
        <fullName evidence="4">tRNA-uridine isomerase I</fullName>
    </alternativeName>
</protein>
<dbReference type="InterPro" id="IPR020103">
    <property type="entry name" value="PsdUridine_synth_cat_dom_sf"/>
</dbReference>
<gene>
    <name evidence="4" type="primary">truA</name>
    <name evidence="7" type="ORF">SAMN05421766_103776</name>
</gene>
<dbReference type="InterPro" id="IPR001406">
    <property type="entry name" value="PsdUridine_synth_TruA"/>
</dbReference>
<dbReference type="Gene3D" id="3.30.70.580">
    <property type="entry name" value="Pseudouridine synthase I, catalytic domain, N-terminal subdomain"/>
    <property type="match status" value="1"/>
</dbReference>
<evidence type="ECO:0000256" key="1">
    <source>
        <dbReference type="ARBA" id="ARBA00009375"/>
    </source>
</evidence>
<dbReference type="InterPro" id="IPR020095">
    <property type="entry name" value="PsdUridine_synth_TruA_C"/>
</dbReference>
<dbReference type="PANTHER" id="PTHR11142">
    <property type="entry name" value="PSEUDOURIDYLATE SYNTHASE"/>
    <property type="match status" value="1"/>
</dbReference>
<dbReference type="PIRSF" id="PIRSF001430">
    <property type="entry name" value="tRNA_psdUrid_synth"/>
    <property type="match status" value="1"/>
</dbReference>
<keyword evidence="3 4" id="KW-0413">Isomerase</keyword>
<dbReference type="EC" id="5.4.99.12" evidence="4"/>
<dbReference type="NCBIfam" id="TIGR00071">
    <property type="entry name" value="hisT_truA"/>
    <property type="match status" value="1"/>
</dbReference>
<evidence type="ECO:0000256" key="5">
    <source>
        <dbReference type="RuleBase" id="RU003792"/>
    </source>
</evidence>
<dbReference type="SUPFAM" id="SSF55120">
    <property type="entry name" value="Pseudouridine synthase"/>
    <property type="match status" value="1"/>
</dbReference>
<comment type="similarity">
    <text evidence="1 4 5">Belongs to the tRNA pseudouridine synthase TruA family.</text>
</comment>